<reference evidence="1" key="1">
    <citation type="submission" date="2014-11" db="EMBL/GenBank/DDBJ databases">
        <authorList>
            <person name="Amaro Gonzalez C."/>
        </authorList>
    </citation>
    <scope>NUCLEOTIDE SEQUENCE</scope>
</reference>
<sequence>MQRGRSLNTVVYKPIVRGSGA</sequence>
<evidence type="ECO:0000313" key="1">
    <source>
        <dbReference type="EMBL" id="JAI02527.1"/>
    </source>
</evidence>
<proteinExistence type="predicted"/>
<protein>
    <submittedName>
        <fullName evidence="1">Uncharacterized protein</fullName>
    </submittedName>
</protein>
<dbReference type="AlphaFoldDB" id="A0A0E9XJA1"/>
<organism evidence="1">
    <name type="scientific">Anguilla anguilla</name>
    <name type="common">European freshwater eel</name>
    <name type="synonym">Muraena anguilla</name>
    <dbReference type="NCBI Taxonomy" id="7936"/>
    <lineage>
        <taxon>Eukaryota</taxon>
        <taxon>Metazoa</taxon>
        <taxon>Chordata</taxon>
        <taxon>Craniata</taxon>
        <taxon>Vertebrata</taxon>
        <taxon>Euteleostomi</taxon>
        <taxon>Actinopterygii</taxon>
        <taxon>Neopterygii</taxon>
        <taxon>Teleostei</taxon>
        <taxon>Anguilliformes</taxon>
        <taxon>Anguillidae</taxon>
        <taxon>Anguilla</taxon>
    </lineage>
</organism>
<name>A0A0E9XJA1_ANGAN</name>
<dbReference type="EMBL" id="GBXM01006051">
    <property type="protein sequence ID" value="JAI02527.1"/>
    <property type="molecule type" value="Transcribed_RNA"/>
</dbReference>
<accession>A0A0E9XJA1</accession>
<reference evidence="1" key="2">
    <citation type="journal article" date="2015" name="Fish Shellfish Immunol.">
        <title>Early steps in the European eel (Anguilla anguilla)-Vibrio vulnificus interaction in the gills: Role of the RtxA13 toxin.</title>
        <authorList>
            <person name="Callol A."/>
            <person name="Pajuelo D."/>
            <person name="Ebbesson L."/>
            <person name="Teles M."/>
            <person name="MacKenzie S."/>
            <person name="Amaro C."/>
        </authorList>
    </citation>
    <scope>NUCLEOTIDE SEQUENCE</scope>
</reference>